<dbReference type="HOGENOM" id="CLU_015196_0_0_1"/>
<keyword evidence="4" id="KW-1185">Reference proteome</keyword>
<organism evidence="3 4">
    <name type="scientific">Pycnoporus cinnabarinus</name>
    <name type="common">Cinnabar-red polypore</name>
    <name type="synonym">Trametes cinnabarina</name>
    <dbReference type="NCBI Taxonomy" id="5643"/>
    <lineage>
        <taxon>Eukaryota</taxon>
        <taxon>Fungi</taxon>
        <taxon>Dikarya</taxon>
        <taxon>Basidiomycota</taxon>
        <taxon>Agaricomycotina</taxon>
        <taxon>Agaricomycetes</taxon>
        <taxon>Polyporales</taxon>
        <taxon>Polyporaceae</taxon>
        <taxon>Trametes</taxon>
    </lineage>
</organism>
<feature type="region of interest" description="Disordered" evidence="1">
    <location>
        <begin position="1"/>
        <end position="44"/>
    </location>
</feature>
<feature type="compositionally biased region" description="Basic and acidic residues" evidence="1">
    <location>
        <begin position="29"/>
        <end position="44"/>
    </location>
</feature>
<dbReference type="EMBL" id="CCBP010000439">
    <property type="protein sequence ID" value="CDO77069.1"/>
    <property type="molecule type" value="Genomic_DNA"/>
</dbReference>
<dbReference type="OMA" id="IDAFCVP"/>
<feature type="domain" description="Heterokaryon incompatibility" evidence="2">
    <location>
        <begin position="85"/>
        <end position="213"/>
    </location>
</feature>
<gene>
    <name evidence="3" type="ORF">BN946_scf184473.g13</name>
</gene>
<dbReference type="AlphaFoldDB" id="A0A060SXT3"/>
<name>A0A060SXT3_PYCCI</name>
<dbReference type="PANTHER" id="PTHR24148">
    <property type="entry name" value="ANKYRIN REPEAT DOMAIN-CONTAINING PROTEIN 39 HOMOLOG-RELATED"/>
    <property type="match status" value="1"/>
</dbReference>
<protein>
    <recommendedName>
        <fullName evidence="2">Heterokaryon incompatibility domain-containing protein</fullName>
    </recommendedName>
</protein>
<dbReference type="InterPro" id="IPR052895">
    <property type="entry name" value="HetReg/Transcr_Mod"/>
</dbReference>
<dbReference type="InterPro" id="IPR010730">
    <property type="entry name" value="HET"/>
</dbReference>
<sequence>MTDLEDTPSSTDPATQRHPGLGATQVGDASKDAEPRQPSEPGKMELRLMVETAISSSEAPSIFVDDRYWTLSEPLDIESEPVPPYICVSYVWGDGRVTNPIHPSSMMSDRTLGSFTAAACQYRGGAGSPIRIWMDAFCVPVERAKKRATLESLGFIFAHAQAVVAVLAPQSIAAVEEMEAFLALQPGPEEVPNAPIAALDEDEWIRSVWTYQEIVNSKAIRIVSYPRAETTAPQKSYSDHNLLNIIGDYLNRWGHSKTGVRYGIRLYYPHADNFQEILVDWTMAAYTQRSALQIMSGLDHRAHVLPENHFYSMLGALTDRPSPRATNPSIEQLAERFMQLCEEKGDYSFIFCAASRDRRPGFRWRPMPCLFPTMIPWHCYGDGQVGMRLTDGVLLKNVLVFSVSVQDQRPHPLNPKTRRFLSNWLGEFQFEHTFTVDDEDEILLEATYNGLTMLHFRGRKGAWYCTESGVFFALEKLPQGETTLAIAVGVRWTFGAPGMAQIVVNGENEYIPGVFCGPDLHTIEPSTLLLR</sequence>
<dbReference type="OrthoDB" id="6329284at2759"/>
<accession>A0A060SXT3</accession>
<dbReference type="STRING" id="5643.A0A060SXT3"/>
<evidence type="ECO:0000313" key="4">
    <source>
        <dbReference type="Proteomes" id="UP000029665"/>
    </source>
</evidence>
<evidence type="ECO:0000259" key="2">
    <source>
        <dbReference type="Pfam" id="PF06985"/>
    </source>
</evidence>
<comment type="caution">
    <text evidence="3">The sequence shown here is derived from an EMBL/GenBank/DDBJ whole genome shotgun (WGS) entry which is preliminary data.</text>
</comment>
<reference evidence="3" key="1">
    <citation type="submission" date="2014-01" db="EMBL/GenBank/DDBJ databases">
        <title>The genome of the white-rot fungus Pycnoporus cinnabarinus: a basidiomycete model with a versatile arsenal for lignocellulosic biomass breakdown.</title>
        <authorList>
            <person name="Levasseur A."/>
            <person name="Lomascolo A."/>
            <person name="Ruiz-Duenas F.J."/>
            <person name="Uzan E."/>
            <person name="Piumi F."/>
            <person name="Kues U."/>
            <person name="Ram A.F.J."/>
            <person name="Murat C."/>
            <person name="Haon M."/>
            <person name="Benoit I."/>
            <person name="Arfi Y."/>
            <person name="Chevret D."/>
            <person name="Drula E."/>
            <person name="Kwon M.J."/>
            <person name="Gouret P."/>
            <person name="Lesage-Meessen L."/>
            <person name="Lombard V."/>
            <person name="Mariette J."/>
            <person name="Noirot C."/>
            <person name="Park J."/>
            <person name="Patyshakuliyeva A."/>
            <person name="Wieneger R.A.B."/>
            <person name="Wosten H.A.B."/>
            <person name="Martin F."/>
            <person name="Coutinho P.M."/>
            <person name="de Vries R."/>
            <person name="Martinez A.T."/>
            <person name="Klopp C."/>
            <person name="Pontarotti P."/>
            <person name="Henrissat B."/>
            <person name="Record E."/>
        </authorList>
    </citation>
    <scope>NUCLEOTIDE SEQUENCE [LARGE SCALE GENOMIC DNA]</scope>
    <source>
        <strain evidence="3">BRFM137</strain>
    </source>
</reference>
<evidence type="ECO:0000313" key="3">
    <source>
        <dbReference type="EMBL" id="CDO77069.1"/>
    </source>
</evidence>
<dbReference type="Pfam" id="PF06985">
    <property type="entry name" value="HET"/>
    <property type="match status" value="1"/>
</dbReference>
<evidence type="ECO:0000256" key="1">
    <source>
        <dbReference type="SAM" id="MobiDB-lite"/>
    </source>
</evidence>
<dbReference type="Proteomes" id="UP000029665">
    <property type="component" value="Unassembled WGS sequence"/>
</dbReference>
<proteinExistence type="predicted"/>
<dbReference type="PANTHER" id="PTHR24148:SF64">
    <property type="entry name" value="HETEROKARYON INCOMPATIBILITY DOMAIN-CONTAINING PROTEIN"/>
    <property type="match status" value="1"/>
</dbReference>